<dbReference type="Proteomes" id="UP000199137">
    <property type="component" value="Unassembled WGS sequence"/>
</dbReference>
<protein>
    <submittedName>
        <fullName evidence="2">Uncharacterized protein</fullName>
    </submittedName>
</protein>
<gene>
    <name evidence="2" type="ORF">SAMN05421854_101460</name>
</gene>
<organism evidence="2 3">
    <name type="scientific">Amycolatopsis rubida</name>
    <dbReference type="NCBI Taxonomy" id="112413"/>
    <lineage>
        <taxon>Bacteria</taxon>
        <taxon>Bacillati</taxon>
        <taxon>Actinomycetota</taxon>
        <taxon>Actinomycetes</taxon>
        <taxon>Pseudonocardiales</taxon>
        <taxon>Pseudonocardiaceae</taxon>
        <taxon>Amycolatopsis</taxon>
    </lineage>
</organism>
<evidence type="ECO:0000313" key="2">
    <source>
        <dbReference type="EMBL" id="SFO05653.1"/>
    </source>
</evidence>
<dbReference type="EMBL" id="FOWC01000001">
    <property type="protein sequence ID" value="SFO05653.1"/>
    <property type="molecule type" value="Genomic_DNA"/>
</dbReference>
<dbReference type="RefSeq" id="WP_143132355.1">
    <property type="nucleotide sequence ID" value="NZ_FOWC01000001.1"/>
</dbReference>
<feature type="compositionally biased region" description="Basic and acidic residues" evidence="1">
    <location>
        <begin position="1"/>
        <end position="11"/>
    </location>
</feature>
<proteinExistence type="predicted"/>
<dbReference type="STRING" id="112413.SAMN05421854_101460"/>
<evidence type="ECO:0000256" key="1">
    <source>
        <dbReference type="SAM" id="MobiDB-lite"/>
    </source>
</evidence>
<feature type="compositionally biased region" description="Low complexity" evidence="1">
    <location>
        <begin position="18"/>
        <end position="33"/>
    </location>
</feature>
<feature type="region of interest" description="Disordered" evidence="1">
    <location>
        <begin position="1"/>
        <end position="34"/>
    </location>
</feature>
<name>A0A1I5E2S5_9PSEU</name>
<accession>A0A1I5E2S5</accession>
<feature type="region of interest" description="Disordered" evidence="1">
    <location>
        <begin position="73"/>
        <end position="97"/>
    </location>
</feature>
<dbReference type="OrthoDB" id="9970645at2"/>
<evidence type="ECO:0000313" key="3">
    <source>
        <dbReference type="Proteomes" id="UP000199137"/>
    </source>
</evidence>
<dbReference type="AlphaFoldDB" id="A0A1I5E2S5"/>
<sequence length="97" mass="10529">MSRHAFDEARMPEPLPSPGSSTESAAESALSPPDVEVCERAVLFEEVLDGLDRWDTDEPRRTLGEFHDWFTPTVARNGSSPADEVPASPSEAGDGRC</sequence>
<reference evidence="2 3" key="1">
    <citation type="submission" date="2016-10" db="EMBL/GenBank/DDBJ databases">
        <authorList>
            <person name="de Groot N.N."/>
        </authorList>
    </citation>
    <scope>NUCLEOTIDE SEQUENCE [LARGE SCALE GENOMIC DNA]</scope>
    <source>
        <strain evidence="2 3">DSM 44637</strain>
    </source>
</reference>